<protein>
    <recommendedName>
        <fullName evidence="4">Aflatoxin regulatory protein domain-containing protein</fullName>
    </recommendedName>
</protein>
<dbReference type="RefSeq" id="XP_058306458.1">
    <property type="nucleotide sequence ID" value="XM_058454209.1"/>
</dbReference>
<dbReference type="AlphaFoldDB" id="A0A9W9JN82"/>
<feature type="compositionally biased region" description="Polar residues" evidence="1">
    <location>
        <begin position="1"/>
        <end position="31"/>
    </location>
</feature>
<dbReference type="GeneID" id="83181510"/>
<dbReference type="Proteomes" id="UP001150904">
    <property type="component" value="Unassembled WGS sequence"/>
</dbReference>
<name>A0A9W9JN82_9EURO</name>
<evidence type="ECO:0000313" key="3">
    <source>
        <dbReference type="Proteomes" id="UP001150904"/>
    </source>
</evidence>
<keyword evidence="3" id="KW-1185">Reference proteome</keyword>
<evidence type="ECO:0008006" key="4">
    <source>
        <dbReference type="Google" id="ProtNLM"/>
    </source>
</evidence>
<comment type="caution">
    <text evidence="2">The sequence shown here is derived from an EMBL/GenBank/DDBJ whole genome shotgun (WGS) entry which is preliminary data.</text>
</comment>
<gene>
    <name evidence="2" type="ORF">N7498_007147</name>
</gene>
<sequence>MSSTHVDASRNSSTANLRLSRQDTSSGTQRPEGNVAEEHRHKVYLDCVLVAMDLFSELEVPAEQLRRSSPVNSSLLNSTAQTITSVLRRLCTILICPCSERAEIGMLIYAISMTIIDIHSMTIAKYVRDKNTLAVLDQTGLWDHGATAQGPQENEAVAIRVLGELSKLAKLVLQFTERYSGDAEGKQHLPEGNDIPLDFLPALGNLMRERLQQITNDAIYWLG</sequence>
<reference evidence="2" key="2">
    <citation type="journal article" date="2023" name="IMA Fungus">
        <title>Comparative genomic study of the Penicillium genus elucidates a diverse pangenome and 15 lateral gene transfer events.</title>
        <authorList>
            <person name="Petersen C."/>
            <person name="Sorensen T."/>
            <person name="Nielsen M.R."/>
            <person name="Sondergaard T.E."/>
            <person name="Sorensen J.L."/>
            <person name="Fitzpatrick D.A."/>
            <person name="Frisvad J.C."/>
            <person name="Nielsen K.L."/>
        </authorList>
    </citation>
    <scope>NUCLEOTIDE SEQUENCE</scope>
    <source>
        <strain evidence="2">IBT 15544</strain>
    </source>
</reference>
<organism evidence="2 3">
    <name type="scientific">Penicillium cinerascens</name>
    <dbReference type="NCBI Taxonomy" id="70096"/>
    <lineage>
        <taxon>Eukaryota</taxon>
        <taxon>Fungi</taxon>
        <taxon>Dikarya</taxon>
        <taxon>Ascomycota</taxon>
        <taxon>Pezizomycotina</taxon>
        <taxon>Eurotiomycetes</taxon>
        <taxon>Eurotiomycetidae</taxon>
        <taxon>Eurotiales</taxon>
        <taxon>Aspergillaceae</taxon>
        <taxon>Penicillium</taxon>
    </lineage>
</organism>
<evidence type="ECO:0000256" key="1">
    <source>
        <dbReference type="SAM" id="MobiDB-lite"/>
    </source>
</evidence>
<evidence type="ECO:0000313" key="2">
    <source>
        <dbReference type="EMBL" id="KAJ5198030.1"/>
    </source>
</evidence>
<feature type="region of interest" description="Disordered" evidence="1">
    <location>
        <begin position="1"/>
        <end position="35"/>
    </location>
</feature>
<accession>A0A9W9JN82</accession>
<proteinExistence type="predicted"/>
<dbReference type="OrthoDB" id="2943660at2759"/>
<dbReference type="EMBL" id="JAPQKR010000014">
    <property type="protein sequence ID" value="KAJ5198030.1"/>
    <property type="molecule type" value="Genomic_DNA"/>
</dbReference>
<reference evidence="2" key="1">
    <citation type="submission" date="2022-12" db="EMBL/GenBank/DDBJ databases">
        <authorList>
            <person name="Petersen C."/>
        </authorList>
    </citation>
    <scope>NUCLEOTIDE SEQUENCE</scope>
    <source>
        <strain evidence="2">IBT 15544</strain>
    </source>
</reference>